<feature type="region of interest" description="Disordered" evidence="1">
    <location>
        <begin position="113"/>
        <end position="147"/>
    </location>
</feature>
<evidence type="ECO:0000259" key="3">
    <source>
        <dbReference type="PROSITE" id="PS51208"/>
    </source>
</evidence>
<organism evidence="4 5">
    <name type="scientific">Caenispirillum bisanense</name>
    <dbReference type="NCBI Taxonomy" id="414052"/>
    <lineage>
        <taxon>Bacteria</taxon>
        <taxon>Pseudomonadati</taxon>
        <taxon>Pseudomonadota</taxon>
        <taxon>Alphaproteobacteria</taxon>
        <taxon>Rhodospirillales</taxon>
        <taxon>Novispirillaceae</taxon>
        <taxon>Caenispirillum</taxon>
    </lineage>
</organism>
<feature type="domain" description="Autotransporter" evidence="3">
    <location>
        <begin position="265"/>
        <end position="544"/>
    </location>
</feature>
<sequence>MVSKVRGAAAAVIVFTGLTAVGGAAQAQTSSVVTRPDGTQIQTTVFSPTSIRINISGGPDYTSSPMEVNYTNISYGAGEIVYQGTYTYKGVTEPINCRVNSATGAVSGSSACQSSLGTGSSSSTATTTSTTSTTTQTGSTATTSSTVTTTAGTTTVVTTTNTATAASQGRDWVKSGVLQSLLPGDGVARVVESLAAVQTAGLDPFYEAVAGLATNTQRAAAVKQLQPVSPGAQITSAVATAQAVTGTVLGRTTTVRGGTGVSTGDLTRGLGVWVQPFAYNARQDMRDGQDGYEDTTYGVAIGADTAVADSVRVGLALSYASADVDGRDASVGDTTDGSSGQATLYAQYEGEAVYVTGQVFGGLSAYDGRRRIAPLGSVADADYDGWQAGARVDAGMPIALGSGWQVTPMAGLAYVHTHIDAYTETGAGALNLTVGDRSNDALTASLGGRVAVDLMADGFTWTPYLQGIVSYDLIGERPETTSRFAAGGASFVTQGADPARLGADLTVGLELMTDGNLSVDAAYTFGLRQDYRAHAGAVQVRMAF</sequence>
<dbReference type="Proteomes" id="UP000219621">
    <property type="component" value="Unassembled WGS sequence"/>
</dbReference>
<dbReference type="SUPFAM" id="SSF103515">
    <property type="entry name" value="Autotransporter"/>
    <property type="match status" value="1"/>
</dbReference>
<dbReference type="EMBL" id="OCNJ01000018">
    <property type="protein sequence ID" value="SOE01417.1"/>
    <property type="molecule type" value="Genomic_DNA"/>
</dbReference>
<evidence type="ECO:0000256" key="1">
    <source>
        <dbReference type="SAM" id="MobiDB-lite"/>
    </source>
</evidence>
<dbReference type="AlphaFoldDB" id="A0A286H0X6"/>
<keyword evidence="2" id="KW-0732">Signal</keyword>
<feature type="signal peptide" evidence="2">
    <location>
        <begin position="1"/>
        <end position="27"/>
    </location>
</feature>
<proteinExistence type="predicted"/>
<evidence type="ECO:0000313" key="5">
    <source>
        <dbReference type="Proteomes" id="UP000219621"/>
    </source>
</evidence>
<dbReference type="SMART" id="SM00869">
    <property type="entry name" value="Autotransporter"/>
    <property type="match status" value="1"/>
</dbReference>
<dbReference type="GO" id="GO:0019867">
    <property type="term" value="C:outer membrane"/>
    <property type="evidence" value="ECO:0007669"/>
    <property type="project" value="InterPro"/>
</dbReference>
<reference evidence="4 5" key="1">
    <citation type="submission" date="2017-09" db="EMBL/GenBank/DDBJ databases">
        <authorList>
            <person name="Ehlers B."/>
            <person name="Leendertz F.H."/>
        </authorList>
    </citation>
    <scope>NUCLEOTIDE SEQUENCE [LARGE SCALE GENOMIC DNA]</scope>
    <source>
        <strain evidence="4 5">USBA 140</strain>
    </source>
</reference>
<dbReference type="InterPro" id="IPR006315">
    <property type="entry name" value="OM_autotransptr_brl_dom"/>
</dbReference>
<evidence type="ECO:0000313" key="4">
    <source>
        <dbReference type="EMBL" id="SOE01417.1"/>
    </source>
</evidence>
<dbReference type="Pfam" id="PF03797">
    <property type="entry name" value="Autotransporter"/>
    <property type="match status" value="1"/>
</dbReference>
<dbReference type="InterPro" id="IPR005546">
    <property type="entry name" value="Autotransporte_beta"/>
</dbReference>
<gene>
    <name evidence="4" type="ORF">SAMN05421508_11828</name>
</gene>
<dbReference type="InterPro" id="IPR036709">
    <property type="entry name" value="Autotransporte_beta_dom_sf"/>
</dbReference>
<feature type="chain" id="PRO_5012651276" evidence="2">
    <location>
        <begin position="28"/>
        <end position="544"/>
    </location>
</feature>
<accession>A0A286H0X6</accession>
<name>A0A286H0X6_9PROT</name>
<protein>
    <submittedName>
        <fullName evidence="4">Outer membrane autotransporter barrel domain-containing protein</fullName>
    </submittedName>
</protein>
<dbReference type="Gene3D" id="2.40.128.130">
    <property type="entry name" value="Autotransporter beta-domain"/>
    <property type="match status" value="1"/>
</dbReference>
<dbReference type="OrthoDB" id="5930286at2"/>
<dbReference type="PROSITE" id="PS51208">
    <property type="entry name" value="AUTOTRANSPORTER"/>
    <property type="match status" value="1"/>
</dbReference>
<dbReference type="NCBIfam" id="TIGR01414">
    <property type="entry name" value="autotrans_barl"/>
    <property type="match status" value="1"/>
</dbReference>
<keyword evidence="5" id="KW-1185">Reference proteome</keyword>
<evidence type="ECO:0000256" key="2">
    <source>
        <dbReference type="SAM" id="SignalP"/>
    </source>
</evidence>
<dbReference type="RefSeq" id="WP_097281631.1">
    <property type="nucleotide sequence ID" value="NZ_OCNJ01000018.1"/>
</dbReference>